<gene>
    <name evidence="1" type="ORF">SO3561_07999</name>
</gene>
<proteinExistence type="predicted"/>
<organism evidence="1 2">
    <name type="scientific">Streptomyces olivochromogenes</name>
    <dbReference type="NCBI Taxonomy" id="1963"/>
    <lineage>
        <taxon>Bacteria</taxon>
        <taxon>Bacillati</taxon>
        <taxon>Actinomycetota</taxon>
        <taxon>Actinomycetes</taxon>
        <taxon>Kitasatosporales</taxon>
        <taxon>Streptomycetaceae</taxon>
        <taxon>Streptomyces</taxon>
    </lineage>
</organism>
<sequence length="51" mass="5541">MTGWPRMNLAPLISPLGIDHLGNREALYRRTAEISPPGRSSRCGGVLIGRP</sequence>
<protein>
    <submittedName>
        <fullName evidence="1">Uncharacterized protein</fullName>
    </submittedName>
</protein>
<dbReference type="AlphaFoldDB" id="A0A250VQV7"/>
<accession>A0A250VQV7</accession>
<keyword evidence="2" id="KW-1185">Reference proteome</keyword>
<evidence type="ECO:0000313" key="2">
    <source>
        <dbReference type="Proteomes" id="UP000217446"/>
    </source>
</evidence>
<dbReference type="Proteomes" id="UP000217446">
    <property type="component" value="Unassembled WGS sequence"/>
</dbReference>
<evidence type="ECO:0000313" key="1">
    <source>
        <dbReference type="EMBL" id="GAX56432.1"/>
    </source>
</evidence>
<name>A0A250VQV7_STROL</name>
<dbReference type="EMBL" id="BDQI01000026">
    <property type="protein sequence ID" value="GAX56432.1"/>
    <property type="molecule type" value="Genomic_DNA"/>
</dbReference>
<comment type="caution">
    <text evidence="1">The sequence shown here is derived from an EMBL/GenBank/DDBJ whole genome shotgun (WGS) entry which is preliminary data.</text>
</comment>
<reference evidence="2" key="1">
    <citation type="submission" date="2017-05" db="EMBL/GenBank/DDBJ databases">
        <title>Streptomyces olivochromogenes NBRC 3561 whole genome shotgun sequence.</title>
        <authorList>
            <person name="Dohra H."/>
            <person name="Kodani S."/>
        </authorList>
    </citation>
    <scope>NUCLEOTIDE SEQUENCE [LARGE SCALE GENOMIC DNA]</scope>
    <source>
        <strain evidence="2">NBRC 3561</strain>
    </source>
</reference>